<dbReference type="AlphaFoldDB" id="A0AAF0V4W8"/>
<organism evidence="2 3">
    <name type="scientific">Solanum verrucosum</name>
    <dbReference type="NCBI Taxonomy" id="315347"/>
    <lineage>
        <taxon>Eukaryota</taxon>
        <taxon>Viridiplantae</taxon>
        <taxon>Streptophyta</taxon>
        <taxon>Embryophyta</taxon>
        <taxon>Tracheophyta</taxon>
        <taxon>Spermatophyta</taxon>
        <taxon>Magnoliopsida</taxon>
        <taxon>eudicotyledons</taxon>
        <taxon>Gunneridae</taxon>
        <taxon>Pentapetalae</taxon>
        <taxon>asterids</taxon>
        <taxon>lamiids</taxon>
        <taxon>Solanales</taxon>
        <taxon>Solanaceae</taxon>
        <taxon>Solanoideae</taxon>
        <taxon>Solaneae</taxon>
        <taxon>Solanum</taxon>
    </lineage>
</organism>
<proteinExistence type="predicted"/>
<dbReference type="Proteomes" id="UP001234989">
    <property type="component" value="Chromosome 12"/>
</dbReference>
<accession>A0AAF0V4W8</accession>
<dbReference type="InterPro" id="IPR026960">
    <property type="entry name" value="RVT-Znf"/>
</dbReference>
<gene>
    <name evidence="2" type="ORF">MTR67_050694</name>
</gene>
<dbReference type="Pfam" id="PF13966">
    <property type="entry name" value="zf-RVT"/>
    <property type="match status" value="1"/>
</dbReference>
<evidence type="ECO:0000313" key="3">
    <source>
        <dbReference type="Proteomes" id="UP001234989"/>
    </source>
</evidence>
<evidence type="ECO:0000313" key="2">
    <source>
        <dbReference type="EMBL" id="WMV57309.1"/>
    </source>
</evidence>
<name>A0AAF0V4W8_SOLVR</name>
<protein>
    <recommendedName>
        <fullName evidence="1">Reverse transcriptase zinc-binding domain-containing protein</fullName>
    </recommendedName>
</protein>
<feature type="domain" description="Reverse transcriptase zinc-binding" evidence="1">
    <location>
        <begin position="34"/>
        <end position="81"/>
    </location>
</feature>
<keyword evidence="3" id="KW-1185">Reference proteome</keyword>
<evidence type="ECO:0000259" key="1">
    <source>
        <dbReference type="Pfam" id="PF13966"/>
    </source>
</evidence>
<dbReference type="EMBL" id="CP133623">
    <property type="protein sequence ID" value="WMV57309.1"/>
    <property type="molecule type" value="Genomic_DNA"/>
</dbReference>
<sequence length="150" mass="17952">MYYGKQGTLWGVLAPQASWMVRKILQMHKELKDIDWNEELLTRDRLATWGCAEDVHCVLCGTEDESHNHIFFRCLFSSQVWQKVLCWQSIHREARGWEEEITWERNQRIFQKITRTPAMVAKQVVQEVHMRGRTKPRLSYVLQTLNFYPV</sequence>
<reference evidence="2" key="1">
    <citation type="submission" date="2023-08" db="EMBL/GenBank/DDBJ databases">
        <title>A de novo genome assembly of Solanum verrucosum Schlechtendal, a Mexican diploid species geographically isolated from the other diploid A-genome species in potato relatives.</title>
        <authorList>
            <person name="Hosaka K."/>
        </authorList>
    </citation>
    <scope>NUCLEOTIDE SEQUENCE</scope>
    <source>
        <tissue evidence="2">Young leaves</tissue>
    </source>
</reference>